<keyword evidence="2" id="KW-1003">Cell membrane</keyword>
<reference evidence="10" key="1">
    <citation type="submission" date="2017-05" db="EMBL/GenBank/DDBJ databases">
        <title>Complete and WGS of Bordetella genogroups.</title>
        <authorList>
            <person name="Spilker T."/>
            <person name="Lipuma J."/>
        </authorList>
    </citation>
    <scope>NUCLEOTIDE SEQUENCE [LARGE SCALE GENOMIC DNA]</scope>
    <source>
        <strain evidence="10">AU16122</strain>
    </source>
</reference>
<evidence type="ECO:0000256" key="4">
    <source>
        <dbReference type="ARBA" id="ARBA00022801"/>
    </source>
</evidence>
<dbReference type="Gene3D" id="1.20.144.10">
    <property type="entry name" value="Phosphatidic acid phosphatase type 2/haloperoxidase"/>
    <property type="match status" value="1"/>
</dbReference>
<feature type="transmembrane region" description="Helical" evidence="7">
    <location>
        <begin position="161"/>
        <end position="180"/>
    </location>
</feature>
<gene>
    <name evidence="9" type="ORF">CAL29_26275</name>
</gene>
<dbReference type="PANTHER" id="PTHR14969">
    <property type="entry name" value="SPHINGOSINE-1-PHOSPHATE PHOSPHOHYDROLASE"/>
    <property type="match status" value="1"/>
</dbReference>
<dbReference type="EMBL" id="NEVM01000005">
    <property type="protein sequence ID" value="OZI31416.1"/>
    <property type="molecule type" value="Genomic_DNA"/>
</dbReference>
<feature type="transmembrane region" description="Helical" evidence="7">
    <location>
        <begin position="25"/>
        <end position="45"/>
    </location>
</feature>
<feature type="domain" description="Phosphatidic acid phosphatase type 2/haloperoxidase" evidence="8">
    <location>
        <begin position="113"/>
        <end position="224"/>
    </location>
</feature>
<feature type="transmembrane region" description="Helical" evidence="7">
    <location>
        <begin position="187"/>
        <end position="205"/>
    </location>
</feature>
<comment type="subcellular location">
    <subcellularLocation>
        <location evidence="1">Cell membrane</location>
        <topology evidence="1">Multi-pass membrane protein</topology>
    </subcellularLocation>
</comment>
<accession>A0A261S246</accession>
<feature type="transmembrane region" description="Helical" evidence="7">
    <location>
        <begin position="211"/>
        <end position="228"/>
    </location>
</feature>
<evidence type="ECO:0000256" key="7">
    <source>
        <dbReference type="SAM" id="Phobius"/>
    </source>
</evidence>
<dbReference type="PANTHER" id="PTHR14969:SF62">
    <property type="entry name" value="DECAPRENYLPHOSPHORYL-5-PHOSPHORIBOSE PHOSPHATASE RV3807C-RELATED"/>
    <property type="match status" value="1"/>
</dbReference>
<keyword evidence="10" id="KW-1185">Reference proteome</keyword>
<organism evidence="9 10">
    <name type="scientific">Bordetella genomosp. 10</name>
    <dbReference type="NCBI Taxonomy" id="1416804"/>
    <lineage>
        <taxon>Bacteria</taxon>
        <taxon>Pseudomonadati</taxon>
        <taxon>Pseudomonadota</taxon>
        <taxon>Betaproteobacteria</taxon>
        <taxon>Burkholderiales</taxon>
        <taxon>Alcaligenaceae</taxon>
        <taxon>Bordetella</taxon>
    </lineage>
</organism>
<dbReference type="RefSeq" id="WP_094855825.1">
    <property type="nucleotide sequence ID" value="NZ_NEVM01000005.1"/>
</dbReference>
<feature type="transmembrane region" description="Helical" evidence="7">
    <location>
        <begin position="113"/>
        <end position="133"/>
    </location>
</feature>
<proteinExistence type="predicted"/>
<dbReference type="SMART" id="SM00014">
    <property type="entry name" value="acidPPc"/>
    <property type="match status" value="1"/>
</dbReference>
<dbReference type="InterPro" id="IPR036938">
    <property type="entry name" value="PAP2/HPO_sf"/>
</dbReference>
<name>A0A261S246_9BORD</name>
<evidence type="ECO:0000313" key="10">
    <source>
        <dbReference type="Proteomes" id="UP000216020"/>
    </source>
</evidence>
<evidence type="ECO:0000256" key="3">
    <source>
        <dbReference type="ARBA" id="ARBA00022692"/>
    </source>
</evidence>
<sequence length="247" mass="26907">MSELPPSPSTVVGARRGVTRFVPPARWVAVLLAGVVVLALLATYVDLPLAIYIQKATSADVDGAFNMIGQLGERGENYALGALLVYAMSLRAMRRGWREPWAGAYDRLARGGLLMVAVLAMGGIVTGVLKHLVARARPEMFFERGFYGLGPMFGGKHYTSFPSSHTLTAFGVAVTVAMVFPRCRWPALLLATLIAVSRLVNLDHYASDVTAAALIALVTVVFLSPYFLDPARQWPSRLPWQWFKRGG</sequence>
<dbReference type="AlphaFoldDB" id="A0A261S246"/>
<dbReference type="Proteomes" id="UP000216020">
    <property type="component" value="Unassembled WGS sequence"/>
</dbReference>
<comment type="caution">
    <text evidence="9">The sequence shown here is derived from an EMBL/GenBank/DDBJ whole genome shotgun (WGS) entry which is preliminary data.</text>
</comment>
<dbReference type="Pfam" id="PF01569">
    <property type="entry name" value="PAP2"/>
    <property type="match status" value="1"/>
</dbReference>
<evidence type="ECO:0000256" key="1">
    <source>
        <dbReference type="ARBA" id="ARBA00004651"/>
    </source>
</evidence>
<keyword evidence="3 7" id="KW-0812">Transmembrane</keyword>
<dbReference type="GO" id="GO:0016787">
    <property type="term" value="F:hydrolase activity"/>
    <property type="evidence" value="ECO:0007669"/>
    <property type="project" value="UniProtKB-KW"/>
</dbReference>
<keyword evidence="6 7" id="KW-0472">Membrane</keyword>
<dbReference type="GO" id="GO:0005886">
    <property type="term" value="C:plasma membrane"/>
    <property type="evidence" value="ECO:0007669"/>
    <property type="project" value="UniProtKB-SubCell"/>
</dbReference>
<evidence type="ECO:0000259" key="8">
    <source>
        <dbReference type="SMART" id="SM00014"/>
    </source>
</evidence>
<keyword evidence="5 7" id="KW-1133">Transmembrane helix</keyword>
<dbReference type="SUPFAM" id="SSF48317">
    <property type="entry name" value="Acid phosphatase/Vanadium-dependent haloperoxidase"/>
    <property type="match status" value="1"/>
</dbReference>
<dbReference type="InterPro" id="IPR000326">
    <property type="entry name" value="PAP2/HPO"/>
</dbReference>
<keyword evidence="4" id="KW-0378">Hydrolase</keyword>
<evidence type="ECO:0000256" key="2">
    <source>
        <dbReference type="ARBA" id="ARBA00022475"/>
    </source>
</evidence>
<evidence type="ECO:0000313" key="9">
    <source>
        <dbReference type="EMBL" id="OZI31416.1"/>
    </source>
</evidence>
<dbReference type="OrthoDB" id="9773582at2"/>
<evidence type="ECO:0000256" key="5">
    <source>
        <dbReference type="ARBA" id="ARBA00022989"/>
    </source>
</evidence>
<protein>
    <recommendedName>
        <fullName evidence="8">Phosphatidic acid phosphatase type 2/haloperoxidase domain-containing protein</fullName>
    </recommendedName>
</protein>
<evidence type="ECO:0000256" key="6">
    <source>
        <dbReference type="ARBA" id="ARBA00023136"/>
    </source>
</evidence>